<evidence type="ECO:0000313" key="3">
    <source>
        <dbReference type="Proteomes" id="UP001524586"/>
    </source>
</evidence>
<dbReference type="Gene3D" id="3.90.550.10">
    <property type="entry name" value="Spore Coat Polysaccharide Biosynthesis Protein SpsA, Chain A"/>
    <property type="match status" value="1"/>
</dbReference>
<dbReference type="Proteomes" id="UP001524586">
    <property type="component" value="Unassembled WGS sequence"/>
</dbReference>
<organism evidence="2 3">
    <name type="scientific">Methylomonas rivi</name>
    <dbReference type="NCBI Taxonomy" id="2952226"/>
    <lineage>
        <taxon>Bacteria</taxon>
        <taxon>Pseudomonadati</taxon>
        <taxon>Pseudomonadota</taxon>
        <taxon>Gammaproteobacteria</taxon>
        <taxon>Methylococcales</taxon>
        <taxon>Methylococcaceae</taxon>
        <taxon>Methylomonas</taxon>
    </lineage>
</organism>
<dbReference type="InterPro" id="IPR029044">
    <property type="entry name" value="Nucleotide-diphossugar_trans"/>
</dbReference>
<protein>
    <submittedName>
        <fullName evidence="2">Nucleotidyltransferase family protein</fullName>
    </submittedName>
</protein>
<dbReference type="RefSeq" id="WP_256613713.1">
    <property type="nucleotide sequence ID" value="NZ_JANIBK010000008.1"/>
</dbReference>
<evidence type="ECO:0000313" key="2">
    <source>
        <dbReference type="EMBL" id="MCQ8127394.1"/>
    </source>
</evidence>
<name>A0ABT1U0R4_9GAMM</name>
<comment type="caution">
    <text evidence="2">The sequence shown here is derived from an EMBL/GenBank/DDBJ whole genome shotgun (WGS) entry which is preliminary data.</text>
</comment>
<accession>A0ABT1U0R4</accession>
<dbReference type="Pfam" id="PF00483">
    <property type="entry name" value="NTP_transferase"/>
    <property type="match status" value="1"/>
</dbReference>
<proteinExistence type="predicted"/>
<dbReference type="SUPFAM" id="SSF53448">
    <property type="entry name" value="Nucleotide-diphospho-sugar transferases"/>
    <property type="match status" value="1"/>
</dbReference>
<sequence>MTTAVILAGGLGTRLRSAVPELPKPMAPIGGRPFLEYQLDYWIKQGVSRFVLSVGYRHEVVIDHFGDSYKDAELDYVIEATPLGTGGGFLLAAEKVNKREAFLLLNGDTYFAVDLNTLIEFARTNHASWCFSLFRTSEDGRYMGMDVTPRGQITSLKSDAGQAGRLANGGVYWVSPGALLDERFSAGDKVSLEDDIFPAAMVSGQRLFGLEFSGTFIDIGVPDDYYHASVLLTQ</sequence>
<keyword evidence="3" id="KW-1185">Reference proteome</keyword>
<dbReference type="PANTHER" id="PTHR22572">
    <property type="entry name" value="SUGAR-1-PHOSPHATE GUANYL TRANSFERASE"/>
    <property type="match status" value="1"/>
</dbReference>
<dbReference type="InterPro" id="IPR050486">
    <property type="entry name" value="Mannose-1P_guanyltransferase"/>
</dbReference>
<feature type="domain" description="Nucleotidyl transferase" evidence="1">
    <location>
        <begin position="4"/>
        <end position="233"/>
    </location>
</feature>
<evidence type="ECO:0000259" key="1">
    <source>
        <dbReference type="Pfam" id="PF00483"/>
    </source>
</evidence>
<dbReference type="EMBL" id="JANIBK010000008">
    <property type="protein sequence ID" value="MCQ8127394.1"/>
    <property type="molecule type" value="Genomic_DNA"/>
</dbReference>
<gene>
    <name evidence="2" type="ORF">NP596_02900</name>
</gene>
<dbReference type="InterPro" id="IPR005835">
    <property type="entry name" value="NTP_transferase_dom"/>
</dbReference>
<reference evidence="2 3" key="1">
    <citation type="submission" date="2022-07" db="EMBL/GenBank/DDBJ databases">
        <title>Methylomonas rivi sp. nov., Methylomonas rosea sp. nov., Methylomonas aureus sp. nov. and Methylomonas subterranea sp. nov., four novel methanotrophs isolated from a freshwater creek and the deep terrestrial subsurface.</title>
        <authorList>
            <person name="Abin C."/>
            <person name="Sankaranarayanan K."/>
            <person name="Garner C."/>
            <person name="Sindelar R."/>
            <person name="Kotary K."/>
            <person name="Garner R."/>
            <person name="Barclay S."/>
            <person name="Lawson P."/>
            <person name="Krumholz L."/>
        </authorList>
    </citation>
    <scope>NUCLEOTIDE SEQUENCE [LARGE SCALE GENOMIC DNA]</scope>
    <source>
        <strain evidence="2 3">WSC-6</strain>
    </source>
</reference>
<dbReference type="CDD" id="cd06915">
    <property type="entry name" value="NTP_transferase_WcbM_like"/>
    <property type="match status" value="1"/>
</dbReference>